<dbReference type="Proteomes" id="UP000268048">
    <property type="component" value="Chromosome"/>
</dbReference>
<gene>
    <name evidence="1" type="ORF">C4K04_2977</name>
</gene>
<name>A0A3G7TQV5_9PSED</name>
<sequence>MPYSFSNSSVFAYSFLPVLKERTIQEVHMTLLACQGTF</sequence>
<organism evidence="1 2">
    <name type="scientific">Pseudomonas chlororaphis</name>
    <dbReference type="NCBI Taxonomy" id="587753"/>
    <lineage>
        <taxon>Bacteria</taxon>
        <taxon>Pseudomonadati</taxon>
        <taxon>Pseudomonadota</taxon>
        <taxon>Gammaproteobacteria</taxon>
        <taxon>Pseudomonadales</taxon>
        <taxon>Pseudomonadaceae</taxon>
        <taxon>Pseudomonas</taxon>
    </lineage>
</organism>
<dbReference type="AlphaFoldDB" id="A0A3G7TQV5"/>
<protein>
    <submittedName>
        <fullName evidence="1">Uncharacterized protein</fullName>
    </submittedName>
</protein>
<evidence type="ECO:0000313" key="2">
    <source>
        <dbReference type="Proteomes" id="UP000268048"/>
    </source>
</evidence>
<dbReference type="EMBL" id="CP027753">
    <property type="protein sequence ID" value="AZE48649.1"/>
    <property type="molecule type" value="Genomic_DNA"/>
</dbReference>
<proteinExistence type="predicted"/>
<reference evidence="1 2" key="1">
    <citation type="submission" date="2018-03" db="EMBL/GenBank/DDBJ databases">
        <title>Diversity of phytobeneficial traits revealed by whole-genome analysis of worldwide-isolated phenazine-producing Pseudomonas spp.</title>
        <authorList>
            <person name="Biessy A."/>
            <person name="Novinscak A."/>
            <person name="Blom J."/>
            <person name="Leger G."/>
            <person name="Thomashow L.S."/>
            <person name="Cazorla F.M."/>
            <person name="Josic D."/>
            <person name="Filion M."/>
        </authorList>
    </citation>
    <scope>NUCLEOTIDE SEQUENCE [LARGE SCALE GENOMIC DNA]</scope>
    <source>
        <strain evidence="1 2">B25</strain>
    </source>
</reference>
<accession>A0A3G7TQV5</accession>
<evidence type="ECO:0000313" key="1">
    <source>
        <dbReference type="EMBL" id="AZE48649.1"/>
    </source>
</evidence>